<keyword evidence="1" id="KW-1133">Transmembrane helix</keyword>
<keyword evidence="1" id="KW-0812">Transmembrane</keyword>
<name>A0ABY5AIZ5_9ACTO</name>
<dbReference type="Proteomes" id="UP001056109">
    <property type="component" value="Chromosome"/>
</dbReference>
<evidence type="ECO:0000256" key="1">
    <source>
        <dbReference type="SAM" id="Phobius"/>
    </source>
</evidence>
<feature type="transmembrane region" description="Helical" evidence="1">
    <location>
        <begin position="33"/>
        <end position="53"/>
    </location>
</feature>
<organism evidence="2 3">
    <name type="scientific">Arcanobacterium pinnipediorum</name>
    <dbReference type="NCBI Taxonomy" id="1503041"/>
    <lineage>
        <taxon>Bacteria</taxon>
        <taxon>Bacillati</taxon>
        <taxon>Actinomycetota</taxon>
        <taxon>Actinomycetes</taxon>
        <taxon>Actinomycetales</taxon>
        <taxon>Actinomycetaceae</taxon>
        <taxon>Arcanobacterium</taxon>
    </lineage>
</organism>
<keyword evidence="3" id="KW-1185">Reference proteome</keyword>
<dbReference type="RefSeq" id="WP_252673912.1">
    <property type="nucleotide sequence ID" value="NZ_CP099547.1"/>
</dbReference>
<evidence type="ECO:0000313" key="2">
    <source>
        <dbReference type="EMBL" id="USR80062.1"/>
    </source>
</evidence>
<keyword evidence="1" id="KW-0472">Membrane</keyword>
<dbReference type="EMBL" id="CP099547">
    <property type="protein sequence ID" value="USR80062.1"/>
    <property type="molecule type" value="Genomic_DNA"/>
</dbReference>
<reference evidence="2" key="1">
    <citation type="submission" date="2022-06" db="EMBL/GenBank/DDBJ databases">
        <title>Complete Genome Sequence of Arcanobacterium pinnipediorum strain DSM 28752 isolated from a harbour seal.</title>
        <authorList>
            <person name="Borowiak M."/>
            <person name="Kreitlow A."/>
            <person name="Alssahen M."/>
            <person name="Malorny B."/>
            <person name="Laemmler C."/>
            <person name="Prenger-Berninghoff E."/>
            <person name="Siebert U."/>
            <person name="Ploetz M."/>
            <person name="Abdulmawjood A."/>
        </authorList>
    </citation>
    <scope>NUCLEOTIDE SEQUENCE</scope>
    <source>
        <strain evidence="2">DSM 28752</strain>
    </source>
</reference>
<proteinExistence type="predicted"/>
<sequence length="79" mass="8578">MDAKNNPPEKAEDTSAKLSPEELKALKAAQKRYFFYALIAGLVLLVLGVYAGQNFARSTSGDMMPVTTVSDHFHGVSEC</sequence>
<accession>A0ABY5AIZ5</accession>
<evidence type="ECO:0000313" key="3">
    <source>
        <dbReference type="Proteomes" id="UP001056109"/>
    </source>
</evidence>
<gene>
    <name evidence="2" type="ORF">NG665_03550</name>
</gene>
<protein>
    <submittedName>
        <fullName evidence="2">Uncharacterized protein</fullName>
    </submittedName>
</protein>